<protein>
    <submittedName>
        <fullName evidence="3">Odorant binding protein 3</fullName>
    </submittedName>
</protein>
<dbReference type="Pfam" id="PF01395">
    <property type="entry name" value="PBP_GOBP"/>
    <property type="match status" value="1"/>
</dbReference>
<feature type="signal peptide" evidence="2">
    <location>
        <begin position="1"/>
        <end position="18"/>
    </location>
</feature>
<dbReference type="GO" id="GO:0005615">
    <property type="term" value="C:extracellular space"/>
    <property type="evidence" value="ECO:0007669"/>
    <property type="project" value="TreeGrafter"/>
</dbReference>
<reference evidence="3" key="1">
    <citation type="submission" date="2019-03" db="EMBL/GenBank/DDBJ databases">
        <authorList>
            <person name="Bing G."/>
            <person name="Pengfei L."/>
        </authorList>
    </citation>
    <scope>NUCLEOTIDE SEQUENCE</scope>
</reference>
<dbReference type="SMART" id="SM00708">
    <property type="entry name" value="PhBP"/>
    <property type="match status" value="1"/>
</dbReference>
<dbReference type="Gene3D" id="1.10.238.20">
    <property type="entry name" value="Pheromone/general odorant binding protein domain"/>
    <property type="match status" value="1"/>
</dbReference>
<evidence type="ECO:0000256" key="1">
    <source>
        <dbReference type="ARBA" id="ARBA00022729"/>
    </source>
</evidence>
<dbReference type="GO" id="GO:0005549">
    <property type="term" value="F:odorant binding"/>
    <property type="evidence" value="ECO:0007669"/>
    <property type="project" value="InterPro"/>
</dbReference>
<dbReference type="EMBL" id="MK674428">
    <property type="protein sequence ID" value="QHN69060.1"/>
    <property type="molecule type" value="mRNA"/>
</dbReference>
<name>A0A857N3F5_9HYME</name>
<evidence type="ECO:0000313" key="3">
    <source>
        <dbReference type="EMBL" id="QHN69060.1"/>
    </source>
</evidence>
<feature type="chain" id="PRO_5032938343" evidence="2">
    <location>
        <begin position="19"/>
        <end position="140"/>
    </location>
</feature>
<dbReference type="CDD" id="cd23992">
    <property type="entry name" value="PBP_GOBP"/>
    <property type="match status" value="1"/>
</dbReference>
<dbReference type="InterPro" id="IPR006170">
    <property type="entry name" value="PBP/GOBP"/>
</dbReference>
<keyword evidence="1 2" id="KW-0732">Signal</keyword>
<dbReference type="GO" id="GO:0007608">
    <property type="term" value="P:sensory perception of smell"/>
    <property type="evidence" value="ECO:0007669"/>
    <property type="project" value="TreeGrafter"/>
</dbReference>
<dbReference type="PANTHER" id="PTHR11857">
    <property type="entry name" value="ODORANT BINDING PROTEIN-RELATED"/>
    <property type="match status" value="1"/>
</dbReference>
<dbReference type="AlphaFoldDB" id="A0A857N3F5"/>
<evidence type="ECO:0000256" key="2">
    <source>
        <dbReference type="SAM" id="SignalP"/>
    </source>
</evidence>
<dbReference type="SUPFAM" id="SSF47565">
    <property type="entry name" value="Insect pheromone/odorant-binding proteins"/>
    <property type="match status" value="1"/>
</dbReference>
<organism evidence="3">
    <name type="scientific">Sirex nitobei</name>
    <dbReference type="NCBI Taxonomy" id="1602346"/>
    <lineage>
        <taxon>Eukaryota</taxon>
        <taxon>Metazoa</taxon>
        <taxon>Ecdysozoa</taxon>
        <taxon>Arthropoda</taxon>
        <taxon>Hexapoda</taxon>
        <taxon>Insecta</taxon>
        <taxon>Pterygota</taxon>
        <taxon>Neoptera</taxon>
        <taxon>Endopterygota</taxon>
        <taxon>Hymenoptera</taxon>
        <taxon>Siricoidea</taxon>
        <taxon>Siricidae</taxon>
        <taxon>Sirex</taxon>
    </lineage>
</organism>
<sequence length="140" mass="15960">MKKSFVIWAICFLTFASAVPVDEVEPSEETKNADIRKFCRESTGITLEEIEQLRKDPKNNVLESGKCYVKCMAERSGVEKDGEVQMDVAIVKRPEGVSQEDVEKLISECSGETKSDDLCERSFQRYICFFEKSEKKITIT</sequence>
<proteinExistence type="evidence at transcript level"/>
<dbReference type="InterPro" id="IPR036728">
    <property type="entry name" value="PBP_GOBP_sf"/>
</dbReference>
<accession>A0A857N3F5</accession>